<dbReference type="InterPro" id="IPR003323">
    <property type="entry name" value="OTU_dom"/>
</dbReference>
<comment type="caution">
    <text evidence="2">The sequence shown here is derived from an EMBL/GenBank/DDBJ whole genome shotgun (WGS) entry which is preliminary data.</text>
</comment>
<keyword evidence="3" id="KW-1185">Reference proteome</keyword>
<dbReference type="EMBL" id="SMOL01000553">
    <property type="protein sequence ID" value="KAB2609208.1"/>
    <property type="molecule type" value="Genomic_DNA"/>
</dbReference>
<dbReference type="PROSITE" id="PS50802">
    <property type="entry name" value="OTU"/>
    <property type="match status" value="1"/>
</dbReference>
<reference evidence="3" key="2">
    <citation type="submission" date="2019-10" db="EMBL/GenBank/DDBJ databases">
        <title>A de novo genome assembly of a pear dwarfing rootstock.</title>
        <authorList>
            <person name="Wang F."/>
            <person name="Wang J."/>
            <person name="Li S."/>
            <person name="Zhang Y."/>
            <person name="Fang M."/>
            <person name="Ma L."/>
            <person name="Zhao Y."/>
            <person name="Jiang S."/>
        </authorList>
    </citation>
    <scope>NUCLEOTIDE SEQUENCE [LARGE SCALE GENOMIC DNA]</scope>
</reference>
<evidence type="ECO:0000313" key="3">
    <source>
        <dbReference type="Proteomes" id="UP000327157"/>
    </source>
</evidence>
<dbReference type="CDD" id="cd22744">
    <property type="entry name" value="OTU"/>
    <property type="match status" value="1"/>
</dbReference>
<name>A0A5N5G1C5_9ROSA</name>
<proteinExistence type="predicted"/>
<organism evidence="2 3">
    <name type="scientific">Pyrus ussuriensis x Pyrus communis</name>
    <dbReference type="NCBI Taxonomy" id="2448454"/>
    <lineage>
        <taxon>Eukaryota</taxon>
        <taxon>Viridiplantae</taxon>
        <taxon>Streptophyta</taxon>
        <taxon>Embryophyta</taxon>
        <taxon>Tracheophyta</taxon>
        <taxon>Spermatophyta</taxon>
        <taxon>Magnoliopsida</taxon>
        <taxon>eudicotyledons</taxon>
        <taxon>Gunneridae</taxon>
        <taxon>Pentapetalae</taxon>
        <taxon>rosids</taxon>
        <taxon>fabids</taxon>
        <taxon>Rosales</taxon>
        <taxon>Rosaceae</taxon>
        <taxon>Amygdaloideae</taxon>
        <taxon>Maleae</taxon>
        <taxon>Pyrus</taxon>
    </lineage>
</organism>
<sequence length="188" mass="21695">MSSKQKRRPKEKVHHARSIKPIELTNAFPVALRPYIILVKDVAADGHCDFRAIASLLGYNEDRWVQVRKDLLQELETYSNCYSKLYGSEIRVHELKYALRYFETCENIDRWMTMPDMGHIIASCYGVVLIHLLDVQFPTFSPLRTTPIPLAACKEIAIEFSNHHFVQSSLIKLYFYAGVLEIRSSNSS</sequence>
<evidence type="ECO:0000259" key="1">
    <source>
        <dbReference type="PROSITE" id="PS50802"/>
    </source>
</evidence>
<protein>
    <recommendedName>
        <fullName evidence="1">OTU domain-containing protein</fullName>
    </recommendedName>
</protein>
<dbReference type="AlphaFoldDB" id="A0A5N5G1C5"/>
<evidence type="ECO:0000313" key="2">
    <source>
        <dbReference type="EMBL" id="KAB2609208.1"/>
    </source>
</evidence>
<reference evidence="2 3" key="3">
    <citation type="submission" date="2019-11" db="EMBL/GenBank/DDBJ databases">
        <title>A de novo genome assembly of a pear dwarfing rootstock.</title>
        <authorList>
            <person name="Wang F."/>
            <person name="Wang J."/>
            <person name="Li S."/>
            <person name="Zhang Y."/>
            <person name="Fang M."/>
            <person name="Ma L."/>
            <person name="Zhao Y."/>
            <person name="Jiang S."/>
        </authorList>
    </citation>
    <scope>NUCLEOTIDE SEQUENCE [LARGE SCALE GENOMIC DNA]</scope>
    <source>
        <strain evidence="2">S2</strain>
        <tissue evidence="2">Leaf</tissue>
    </source>
</reference>
<dbReference type="Gene3D" id="3.90.70.80">
    <property type="match status" value="1"/>
</dbReference>
<accession>A0A5N5G1C5</accession>
<dbReference type="OrthoDB" id="2422440at2759"/>
<feature type="domain" description="OTU" evidence="1">
    <location>
        <begin position="37"/>
        <end position="171"/>
    </location>
</feature>
<gene>
    <name evidence="2" type="ORF">D8674_012376</name>
</gene>
<reference evidence="2 3" key="1">
    <citation type="submission" date="2019-09" db="EMBL/GenBank/DDBJ databases">
        <authorList>
            <person name="Ou C."/>
        </authorList>
    </citation>
    <scope>NUCLEOTIDE SEQUENCE [LARGE SCALE GENOMIC DNA]</scope>
    <source>
        <strain evidence="2">S2</strain>
        <tissue evidence="2">Leaf</tissue>
    </source>
</reference>
<dbReference type="Proteomes" id="UP000327157">
    <property type="component" value="Chromosome 14"/>
</dbReference>